<dbReference type="AlphaFoldDB" id="A0A4R2TIG2"/>
<dbReference type="InterPro" id="IPR004358">
    <property type="entry name" value="Sig_transdc_His_kin-like_C"/>
</dbReference>
<feature type="domain" description="Histidine kinase" evidence="6">
    <location>
        <begin position="1"/>
        <end position="85"/>
    </location>
</feature>
<comment type="caution">
    <text evidence="7">The sequence shown here is derived from an EMBL/GenBank/DDBJ whole genome shotgun (WGS) entry which is preliminary data.</text>
</comment>
<accession>A0A4R2TIG2</accession>
<evidence type="ECO:0000256" key="2">
    <source>
        <dbReference type="ARBA" id="ARBA00012438"/>
    </source>
</evidence>
<evidence type="ECO:0000256" key="1">
    <source>
        <dbReference type="ARBA" id="ARBA00000085"/>
    </source>
</evidence>
<name>A0A4R2TIG2_9FIRM</name>
<dbReference type="InterPro" id="IPR003594">
    <property type="entry name" value="HATPase_dom"/>
</dbReference>
<dbReference type="RefSeq" id="WP_165913689.1">
    <property type="nucleotide sequence ID" value="NZ_CP058648.1"/>
</dbReference>
<dbReference type="SUPFAM" id="SSF55874">
    <property type="entry name" value="ATPase domain of HSP90 chaperone/DNA topoisomerase II/histidine kinase"/>
    <property type="match status" value="1"/>
</dbReference>
<keyword evidence="8" id="KW-1185">Reference proteome</keyword>
<evidence type="ECO:0000256" key="5">
    <source>
        <dbReference type="ARBA" id="ARBA00023012"/>
    </source>
</evidence>
<keyword evidence="4 7" id="KW-0418">Kinase</keyword>
<organism evidence="7 8">
    <name type="scientific">Serpentinicella alkaliphila</name>
    <dbReference type="NCBI Taxonomy" id="1734049"/>
    <lineage>
        <taxon>Bacteria</taxon>
        <taxon>Bacillati</taxon>
        <taxon>Bacillota</taxon>
        <taxon>Clostridia</taxon>
        <taxon>Peptostreptococcales</taxon>
        <taxon>Natronincolaceae</taxon>
        <taxon>Serpentinicella</taxon>
    </lineage>
</organism>
<dbReference type="GO" id="GO:0004673">
    <property type="term" value="F:protein histidine kinase activity"/>
    <property type="evidence" value="ECO:0007669"/>
    <property type="project" value="UniProtKB-EC"/>
</dbReference>
<sequence length="85" mass="9188">MIERILLNLLSSAIKVTGSGGKIEATVYDQNDRIAISVKDNEIGVPEEKLESIFHRFVQVDSTLSRRAGGLGIGSFISKVLSRAA</sequence>
<dbReference type="PROSITE" id="PS50109">
    <property type="entry name" value="HIS_KIN"/>
    <property type="match status" value="1"/>
</dbReference>
<dbReference type="InterPro" id="IPR005467">
    <property type="entry name" value="His_kinase_dom"/>
</dbReference>
<dbReference type="EC" id="2.7.13.3" evidence="2"/>
<evidence type="ECO:0000313" key="8">
    <source>
        <dbReference type="Proteomes" id="UP000295504"/>
    </source>
</evidence>
<evidence type="ECO:0000256" key="3">
    <source>
        <dbReference type="ARBA" id="ARBA00022679"/>
    </source>
</evidence>
<dbReference type="Proteomes" id="UP000295504">
    <property type="component" value="Unassembled WGS sequence"/>
</dbReference>
<gene>
    <name evidence="7" type="ORF">EDD79_101935</name>
</gene>
<protein>
    <recommendedName>
        <fullName evidence="2">histidine kinase</fullName>
        <ecNumber evidence="2">2.7.13.3</ecNumber>
    </recommendedName>
</protein>
<dbReference type="InterPro" id="IPR036890">
    <property type="entry name" value="HATPase_C_sf"/>
</dbReference>
<evidence type="ECO:0000313" key="7">
    <source>
        <dbReference type="EMBL" id="TCQ02062.1"/>
    </source>
</evidence>
<dbReference type="InterPro" id="IPR050736">
    <property type="entry name" value="Sensor_HK_Regulatory"/>
</dbReference>
<comment type="catalytic activity">
    <reaction evidence="1">
        <text>ATP + protein L-histidine = ADP + protein N-phospho-L-histidine.</text>
        <dbReference type="EC" id="2.7.13.3"/>
    </reaction>
</comment>
<dbReference type="PANTHER" id="PTHR43711:SF26">
    <property type="entry name" value="SENSOR HISTIDINE KINASE RCSC"/>
    <property type="match status" value="1"/>
</dbReference>
<dbReference type="PRINTS" id="PR00344">
    <property type="entry name" value="BCTRLSENSOR"/>
</dbReference>
<dbReference type="Gene3D" id="3.30.565.10">
    <property type="entry name" value="Histidine kinase-like ATPase, C-terminal domain"/>
    <property type="match status" value="1"/>
</dbReference>
<keyword evidence="3" id="KW-0808">Transferase</keyword>
<reference evidence="7 8" key="1">
    <citation type="submission" date="2019-03" db="EMBL/GenBank/DDBJ databases">
        <title>Genomic Encyclopedia of Type Strains, Phase IV (KMG-IV): sequencing the most valuable type-strain genomes for metagenomic binning, comparative biology and taxonomic classification.</title>
        <authorList>
            <person name="Goeker M."/>
        </authorList>
    </citation>
    <scope>NUCLEOTIDE SEQUENCE [LARGE SCALE GENOMIC DNA]</scope>
    <source>
        <strain evidence="7 8">DSM 100013</strain>
    </source>
</reference>
<proteinExistence type="predicted"/>
<keyword evidence="5" id="KW-0902">Two-component regulatory system</keyword>
<evidence type="ECO:0000256" key="4">
    <source>
        <dbReference type="ARBA" id="ARBA00022777"/>
    </source>
</evidence>
<dbReference type="EMBL" id="SLYC01000019">
    <property type="protein sequence ID" value="TCQ02062.1"/>
    <property type="molecule type" value="Genomic_DNA"/>
</dbReference>
<dbReference type="GO" id="GO:0000160">
    <property type="term" value="P:phosphorelay signal transduction system"/>
    <property type="evidence" value="ECO:0007669"/>
    <property type="project" value="UniProtKB-KW"/>
</dbReference>
<dbReference type="Pfam" id="PF02518">
    <property type="entry name" value="HATPase_c"/>
    <property type="match status" value="1"/>
</dbReference>
<dbReference type="PANTHER" id="PTHR43711">
    <property type="entry name" value="TWO-COMPONENT HISTIDINE KINASE"/>
    <property type="match status" value="1"/>
</dbReference>
<evidence type="ECO:0000259" key="6">
    <source>
        <dbReference type="PROSITE" id="PS50109"/>
    </source>
</evidence>